<dbReference type="Gene3D" id="3.30.2070.10">
    <property type="entry name" value="Formate dehydrogenase/DMSO reductase"/>
    <property type="match status" value="1"/>
</dbReference>
<dbReference type="EMBL" id="JAVRHR010000001">
    <property type="protein sequence ID" value="MDT0605684.1"/>
    <property type="molecule type" value="Genomic_DNA"/>
</dbReference>
<dbReference type="SUPFAM" id="SSF53706">
    <property type="entry name" value="Formate dehydrogenase/DMSO reductase, domains 1-3"/>
    <property type="match status" value="1"/>
</dbReference>
<dbReference type="NCBIfam" id="TIGR04519">
    <property type="entry name" value="MoCo_extend_TAT"/>
    <property type="match status" value="1"/>
</dbReference>
<dbReference type="Gene3D" id="3.30.70.20">
    <property type="match status" value="2"/>
</dbReference>
<reference evidence="2 3" key="1">
    <citation type="submission" date="2023-09" db="EMBL/GenBank/DDBJ databases">
        <authorList>
            <person name="Rey-Velasco X."/>
        </authorList>
    </citation>
    <scope>NUCLEOTIDE SEQUENCE [LARGE SCALE GENOMIC DNA]</scope>
    <source>
        <strain evidence="2 3">F388</strain>
    </source>
</reference>
<dbReference type="InterPro" id="IPR030948">
    <property type="entry name" value="TAT_var_transloc_signal_dom"/>
</dbReference>
<dbReference type="PANTHER" id="PTHR42783:SF3">
    <property type="entry name" value="GLUTAMATE SYNTHASE [NADPH] SMALL CHAIN-RELATED"/>
    <property type="match status" value="1"/>
</dbReference>
<dbReference type="Pfam" id="PF13247">
    <property type="entry name" value="Fer4_11"/>
    <property type="match status" value="1"/>
</dbReference>
<proteinExistence type="predicted"/>
<keyword evidence="3" id="KW-1185">Reference proteome</keyword>
<dbReference type="Gene3D" id="3.40.50.740">
    <property type="match status" value="2"/>
</dbReference>
<evidence type="ECO:0000259" key="1">
    <source>
        <dbReference type="PROSITE" id="PS51379"/>
    </source>
</evidence>
<feature type="domain" description="4Fe-4S ferredoxin-type" evidence="1">
    <location>
        <begin position="772"/>
        <end position="802"/>
    </location>
</feature>
<dbReference type="PROSITE" id="PS51379">
    <property type="entry name" value="4FE4S_FER_2"/>
    <property type="match status" value="2"/>
</dbReference>
<dbReference type="PANTHER" id="PTHR42783">
    <property type="entry name" value="GLUTAMATE SYNTHASE [NADPH] SMALL CHAIN"/>
    <property type="match status" value="1"/>
</dbReference>
<comment type="caution">
    <text evidence="2">The sequence shown here is derived from an EMBL/GenBank/DDBJ whole genome shotgun (WGS) entry which is preliminary data.</text>
</comment>
<accession>A0ABU3A6U4</accession>
<dbReference type="Gene3D" id="3.40.228.10">
    <property type="entry name" value="Dimethylsulfoxide Reductase, domain 2"/>
    <property type="match status" value="2"/>
</dbReference>
<evidence type="ECO:0000313" key="3">
    <source>
        <dbReference type="Proteomes" id="UP001255246"/>
    </source>
</evidence>
<dbReference type="CDD" id="cd10551">
    <property type="entry name" value="PsrB"/>
    <property type="match status" value="1"/>
</dbReference>
<gene>
    <name evidence="2" type="ORF">RM706_01505</name>
</gene>
<sequence>MASNKKYWKSEAELKPNDSIVETLKQNEFTESIPVDEFLGDKENLSASSTNRRDFLKYVGFSTAAASLAACEGPVKKSIPYVVQPESIVPGVANYYATSIADGFDFASILVKTREGRPIKIENNDRAKVNGGANARVNASVLSLYDSTRLQGPTFEGNPISWDDFDNRVKGGLKAAGNSGKQIALLTQTYASPSTKKLIEEFSAAYENVNHVVYDAISEDAALNAFEAAYGERAFADYDFEKAELIVSFGADFLGDWQGGGYDYGYSKGRVPNHGKMSRHIQFESNMSLTGANADTRVPMKPSQLKVALAKLYGKLNGSSIGGGSSEVDAYVEEAAKEIRKAGDNAVVVCGLNDQNAQAVVLAINTLLQSKAFDSEKPKYVRQGNASKVNKLVADMKAGRVGAVLIDGVNPAYSLPNAADFLEGLGKVGLAVSCSFNNDETAQASKYVAASSHYLEAWNDLEIKKGHFSLMQPTIRELFDTRQFQSCLLTWMESDKTYYDFLKENWSTSILNGASWNKALQDGVFAVASEVVEDDVVATTITTEDEEGLEIEAVPIASALRSLANSTSAPFELMLYSKVGMGNGQQASNPWLQEFPDPITRVSWDNYVTVSKEDAAELGLENENVANGGLDGSYANLTVDGAVVNNVPVIIQPGQAKGTLGISFGYGKKAGMKDEMQTGVNAFQLYKDFNNVQSVSITKAGGMHEFACVQLHNTLMGRGDIIKETTLEIFNTKDHHEWNPTPEVSLNHQEVAVTSADVDLWQEFDRSIGHHFNMSIDLNACTGCGACVIACHSENNVPVVGKEEVRKSRDMHWLRIDRYYSSEETFEGDNEKKENAKGWFTGEKKALGEMESPSANPQVAFQPVMCQHCNHAPCETVCPVAATAHSRQGQNHMAYNRCVGTRYCANNCPYKVRRFNWFLYNGNDEFDYNMNNDLGRMVLNPDVNVRSRGVMEKCSMCIQMTQKTILDAKREGRPITDGEFQTACSSACSNGAIVFGDINNKESKVAELKEDDRMYHLLEHVGTKPNVFYHVKVRNDNEA</sequence>
<feature type="domain" description="4Fe-4S ferredoxin-type" evidence="1">
    <location>
        <begin position="889"/>
        <end position="918"/>
    </location>
</feature>
<name>A0ABU3A6U4_9FLAO</name>
<evidence type="ECO:0000313" key="2">
    <source>
        <dbReference type="EMBL" id="MDT0605684.1"/>
    </source>
</evidence>
<organism evidence="2 3">
    <name type="scientific">Croceitalea rosinachiae</name>
    <dbReference type="NCBI Taxonomy" id="3075596"/>
    <lineage>
        <taxon>Bacteria</taxon>
        <taxon>Pseudomonadati</taxon>
        <taxon>Bacteroidota</taxon>
        <taxon>Flavobacteriia</taxon>
        <taxon>Flavobacteriales</taxon>
        <taxon>Flavobacteriaceae</taxon>
        <taxon>Croceitalea</taxon>
    </lineage>
</organism>
<dbReference type="Proteomes" id="UP001255246">
    <property type="component" value="Unassembled WGS sequence"/>
</dbReference>
<protein>
    <submittedName>
        <fullName evidence="2">TAT-variant-translocated molybdopterin oxidoreductase</fullName>
    </submittedName>
</protein>
<dbReference type="InterPro" id="IPR017896">
    <property type="entry name" value="4Fe4S_Fe-S-bd"/>
</dbReference>
<dbReference type="RefSeq" id="WP_311349251.1">
    <property type="nucleotide sequence ID" value="NZ_JAVRHR010000001.1"/>
</dbReference>
<dbReference type="SUPFAM" id="SSF54862">
    <property type="entry name" value="4Fe-4S ferredoxins"/>
    <property type="match status" value="1"/>
</dbReference>